<dbReference type="InterPro" id="IPR036875">
    <property type="entry name" value="Znf_CCHC_sf"/>
</dbReference>
<reference evidence="4" key="2">
    <citation type="journal article" date="2014" name="Proc. Natl. Acad. Sci. U.S.A.">
        <title>Extensive sampling of basidiomycete genomes demonstrates inadequacy of the white rot/brown rot paradigm for wood decay fungi.</title>
        <authorList>
            <person name="Riley R."/>
            <person name="Salamov A.A."/>
            <person name="Brown D.W."/>
            <person name="Nagy L.G."/>
            <person name="Floudas D."/>
            <person name="Held B.W."/>
            <person name="Levasseur A."/>
            <person name="Lombard V."/>
            <person name="Morin E."/>
            <person name="Otillar R."/>
            <person name="Lindquist E.A."/>
            <person name="Sun H."/>
            <person name="LaButti K.M."/>
            <person name="Schmutz J."/>
            <person name="Jabbour D."/>
            <person name="Luo H."/>
            <person name="Baker S.E."/>
            <person name="Pisabarro A.G."/>
            <person name="Walton J.D."/>
            <person name="Blanchette R.A."/>
            <person name="Henrissat B."/>
            <person name="Martin F."/>
            <person name="Cullen D."/>
            <person name="Hibbett D.S."/>
            <person name="Grigoriev I.V."/>
        </authorList>
    </citation>
    <scope>NUCLEOTIDE SEQUENCE</scope>
    <source>
        <strain evidence="4">CBS 339.88</strain>
    </source>
</reference>
<feature type="non-terminal residue" evidence="4">
    <location>
        <position position="51"/>
    </location>
</feature>
<dbReference type="Gene3D" id="4.10.60.10">
    <property type="entry name" value="Zinc finger, CCHC-type"/>
    <property type="match status" value="1"/>
</dbReference>
<proteinExistence type="predicted"/>
<dbReference type="GO" id="GO:0008270">
    <property type="term" value="F:zinc ion binding"/>
    <property type="evidence" value="ECO:0007669"/>
    <property type="project" value="UniProtKB-KW"/>
</dbReference>
<feature type="non-terminal residue" evidence="4">
    <location>
        <position position="1"/>
    </location>
</feature>
<keyword evidence="2" id="KW-0862">Zinc</keyword>
<dbReference type="AlphaFoldDB" id="A0A067SG45"/>
<dbReference type="SUPFAM" id="SSF57756">
    <property type="entry name" value="Retrovirus zinc finger-like domains"/>
    <property type="match status" value="1"/>
</dbReference>
<evidence type="ECO:0000313" key="5">
    <source>
        <dbReference type="EMBL" id="KDR81055.1"/>
    </source>
</evidence>
<dbReference type="EMBL" id="KL142371">
    <property type="protein sequence ID" value="KDR81055.1"/>
    <property type="molecule type" value="Genomic_DNA"/>
</dbReference>
<dbReference type="GO" id="GO:0003676">
    <property type="term" value="F:nucleic acid binding"/>
    <property type="evidence" value="ECO:0007669"/>
    <property type="project" value="InterPro"/>
</dbReference>
<sequence>TTPSPGNPIPMDIDAARKKSALPQNCRRCGELGHWANDCPHRYDVRHMSTD</sequence>
<evidence type="ECO:0000259" key="3">
    <source>
        <dbReference type="PROSITE" id="PS50158"/>
    </source>
</evidence>
<name>A0A067SG45_GALM3</name>
<dbReference type="HOGENOM" id="CLU_3111925_0_0_1"/>
<dbReference type="Pfam" id="PF00098">
    <property type="entry name" value="zf-CCHC"/>
    <property type="match status" value="1"/>
</dbReference>
<gene>
    <name evidence="5" type="ORF">GALMADRAFT_23143</name>
    <name evidence="4" type="ORF">GALMADRAFT_31001</name>
</gene>
<dbReference type="InterPro" id="IPR001878">
    <property type="entry name" value="Znf_CCHC"/>
</dbReference>
<keyword evidence="2" id="KW-0863">Zinc-finger</keyword>
<dbReference type="Proteomes" id="UP000027222">
    <property type="component" value="Unassembled WGS sequence"/>
</dbReference>
<dbReference type="PROSITE" id="PS50158">
    <property type="entry name" value="ZF_CCHC"/>
    <property type="match status" value="1"/>
</dbReference>
<reference evidence="6" key="1">
    <citation type="journal article" date="2014" name="Proc. Natl. Acad. Sci. U.S.A.">
        <title>Extensive sampling of basidiomycete genomes demonstrates inadequacy of the white-rot/brown-rot paradigm for wood decay fungi.</title>
        <authorList>
            <person name="Riley R."/>
            <person name="Salamov A.A."/>
            <person name="Brown D.W."/>
            <person name="Nagy L.G."/>
            <person name="Floudas D."/>
            <person name="Held B.W."/>
            <person name="Levasseur A."/>
            <person name="Lombard V."/>
            <person name="Morin E."/>
            <person name="Otillar R."/>
            <person name="Lindquist E.A."/>
            <person name="Sun H."/>
            <person name="LaButti K.M."/>
            <person name="Schmutz J."/>
            <person name="Jabbour D."/>
            <person name="Luo H."/>
            <person name="Baker S.E."/>
            <person name="Pisabarro A.G."/>
            <person name="Walton J.D."/>
            <person name="Blanchette R.A."/>
            <person name="Henrissat B."/>
            <person name="Martin F."/>
            <person name="Cullen D."/>
            <person name="Hibbett D.S."/>
            <person name="Grigoriev I.V."/>
        </authorList>
    </citation>
    <scope>NUCLEOTIDE SEQUENCE [LARGE SCALE GENOMIC DNA]</scope>
    <source>
        <strain evidence="6">CBS 339.88</strain>
    </source>
</reference>
<protein>
    <recommendedName>
        <fullName evidence="3">CCHC-type domain-containing protein</fullName>
    </recommendedName>
</protein>
<evidence type="ECO:0000313" key="6">
    <source>
        <dbReference type="Proteomes" id="UP000027222"/>
    </source>
</evidence>
<keyword evidence="6" id="KW-1185">Reference proteome</keyword>
<dbReference type="OrthoDB" id="3061217at2759"/>
<evidence type="ECO:0000256" key="1">
    <source>
        <dbReference type="ARBA" id="ARBA00022664"/>
    </source>
</evidence>
<feature type="domain" description="CCHC-type" evidence="3">
    <location>
        <begin position="26"/>
        <end position="40"/>
    </location>
</feature>
<evidence type="ECO:0000256" key="2">
    <source>
        <dbReference type="PROSITE-ProRule" id="PRU00047"/>
    </source>
</evidence>
<dbReference type="EMBL" id="KL142405">
    <property type="protein sequence ID" value="KDR68942.1"/>
    <property type="molecule type" value="Genomic_DNA"/>
</dbReference>
<dbReference type="STRING" id="685588.A0A067SG45"/>
<keyword evidence="1" id="KW-0507">mRNA processing</keyword>
<evidence type="ECO:0000313" key="4">
    <source>
        <dbReference type="EMBL" id="KDR68942.1"/>
    </source>
</evidence>
<keyword evidence="2" id="KW-0479">Metal-binding</keyword>
<dbReference type="GO" id="GO:0006397">
    <property type="term" value="P:mRNA processing"/>
    <property type="evidence" value="ECO:0007669"/>
    <property type="project" value="UniProtKB-KW"/>
</dbReference>
<organism evidence="4 6">
    <name type="scientific">Galerina marginata (strain CBS 339.88)</name>
    <dbReference type="NCBI Taxonomy" id="685588"/>
    <lineage>
        <taxon>Eukaryota</taxon>
        <taxon>Fungi</taxon>
        <taxon>Dikarya</taxon>
        <taxon>Basidiomycota</taxon>
        <taxon>Agaricomycotina</taxon>
        <taxon>Agaricomycetes</taxon>
        <taxon>Agaricomycetidae</taxon>
        <taxon>Agaricales</taxon>
        <taxon>Agaricineae</taxon>
        <taxon>Strophariaceae</taxon>
        <taxon>Galerina</taxon>
    </lineage>
</organism>
<accession>A0A067SG45</accession>
<dbReference type="SMART" id="SM00343">
    <property type="entry name" value="ZnF_C2HC"/>
    <property type="match status" value="1"/>
</dbReference>